<accession>G7HYN8</accession>
<dbReference type="AlphaFoldDB" id="G7HYN8"/>
<reference evidence="1 2" key="1">
    <citation type="journal article" date="2012" name="J. Bacteriol.">
        <title>Genome Sequence of Corynebacterium casei UCMA 3821, Isolated from a Smear-Ripened Cheese.</title>
        <authorList>
            <person name="Monnet C."/>
            <person name="Loux V."/>
            <person name="Bento P."/>
            <person name="Gibrat J.F."/>
            <person name="Straub C."/>
            <person name="Bonnarme P."/>
            <person name="Landaud S."/>
            <person name="Irlinger F."/>
        </authorList>
    </citation>
    <scope>NUCLEOTIDE SEQUENCE [LARGE SCALE GENOMIC DNA]</scope>
    <source>
        <strain evidence="1 2">UCMA 3821</strain>
    </source>
</reference>
<dbReference type="EMBL" id="CAFW01000079">
    <property type="protein sequence ID" value="CCE55303.1"/>
    <property type="molecule type" value="Genomic_DNA"/>
</dbReference>
<dbReference type="Proteomes" id="UP000004840">
    <property type="component" value="Unassembled WGS sequence"/>
</dbReference>
<comment type="caution">
    <text evidence="1">The sequence shown here is derived from an EMBL/GenBank/DDBJ whole genome shotgun (WGS) entry which is preliminary data.</text>
</comment>
<name>G7HYN8_9CORY</name>
<evidence type="ECO:0000313" key="2">
    <source>
        <dbReference type="Proteomes" id="UP000004840"/>
    </source>
</evidence>
<gene>
    <name evidence="1" type="ORF">CCAS_08995</name>
</gene>
<sequence>MTRQWHYLKIWGKPLRAESEGLDDEDGISSMSTIAQFERRHEAELRLVPLPGTPDHRVHRPLKVKANPHKTLTMLSMGVPFAFSIEDLRAAWQIASPAEQEQIEHIVSIQQQKENAA</sequence>
<proteinExistence type="predicted"/>
<organism evidence="1 2">
    <name type="scientific">Corynebacterium casei UCMA 3821</name>
    <dbReference type="NCBI Taxonomy" id="1110505"/>
    <lineage>
        <taxon>Bacteria</taxon>
        <taxon>Bacillati</taxon>
        <taxon>Actinomycetota</taxon>
        <taxon>Actinomycetes</taxon>
        <taxon>Mycobacteriales</taxon>
        <taxon>Corynebacteriaceae</taxon>
        <taxon>Corynebacterium</taxon>
    </lineage>
</organism>
<evidence type="ECO:0000313" key="1">
    <source>
        <dbReference type="EMBL" id="CCE55303.1"/>
    </source>
</evidence>
<protein>
    <submittedName>
        <fullName evidence="1">Uncharacterized protein</fullName>
    </submittedName>
</protein>